<dbReference type="PANTHER" id="PTHR43162:SF1">
    <property type="entry name" value="PRESTALK A DIFFERENTIATION PROTEIN A"/>
    <property type="match status" value="1"/>
</dbReference>
<reference evidence="2 3" key="1">
    <citation type="journal article" date="2021" name="Nat. Commun.">
        <title>Genetic determinants of endophytism in the Arabidopsis root mycobiome.</title>
        <authorList>
            <person name="Mesny F."/>
            <person name="Miyauchi S."/>
            <person name="Thiergart T."/>
            <person name="Pickel B."/>
            <person name="Atanasova L."/>
            <person name="Karlsson M."/>
            <person name="Huettel B."/>
            <person name="Barry K.W."/>
            <person name="Haridas S."/>
            <person name="Chen C."/>
            <person name="Bauer D."/>
            <person name="Andreopoulos W."/>
            <person name="Pangilinan J."/>
            <person name="LaButti K."/>
            <person name="Riley R."/>
            <person name="Lipzen A."/>
            <person name="Clum A."/>
            <person name="Drula E."/>
            <person name="Henrissat B."/>
            <person name="Kohler A."/>
            <person name="Grigoriev I.V."/>
            <person name="Martin F.M."/>
            <person name="Hacquard S."/>
        </authorList>
    </citation>
    <scope>NUCLEOTIDE SEQUENCE [LARGE SCALE GENOMIC DNA]</scope>
    <source>
        <strain evidence="2 3">MPI-CAGE-CH-0241</strain>
    </source>
</reference>
<dbReference type="EMBL" id="JAGPYM010000011">
    <property type="protein sequence ID" value="KAH6889248.1"/>
    <property type="molecule type" value="Genomic_DNA"/>
</dbReference>
<gene>
    <name evidence="2" type="ORF">B0T10DRAFT_487604</name>
</gene>
<dbReference type="Pfam" id="PF05368">
    <property type="entry name" value="NmrA"/>
    <property type="match status" value="1"/>
</dbReference>
<keyword evidence="3" id="KW-1185">Reference proteome</keyword>
<dbReference type="AlphaFoldDB" id="A0A9P8W4M4"/>
<dbReference type="InterPro" id="IPR036291">
    <property type="entry name" value="NAD(P)-bd_dom_sf"/>
</dbReference>
<dbReference type="SUPFAM" id="SSF51735">
    <property type="entry name" value="NAD(P)-binding Rossmann-fold domains"/>
    <property type="match status" value="1"/>
</dbReference>
<dbReference type="Gene3D" id="3.90.25.10">
    <property type="entry name" value="UDP-galactose 4-epimerase, domain 1"/>
    <property type="match status" value="1"/>
</dbReference>
<dbReference type="Gene3D" id="3.40.50.720">
    <property type="entry name" value="NAD(P)-binding Rossmann-like Domain"/>
    <property type="match status" value="1"/>
</dbReference>
<dbReference type="PANTHER" id="PTHR43162">
    <property type="match status" value="1"/>
</dbReference>
<dbReference type="OrthoDB" id="419598at2759"/>
<evidence type="ECO:0000313" key="2">
    <source>
        <dbReference type="EMBL" id="KAH6889248.1"/>
    </source>
</evidence>
<feature type="domain" description="NmrA-like" evidence="1">
    <location>
        <begin position="2"/>
        <end position="266"/>
    </location>
</feature>
<evidence type="ECO:0000313" key="3">
    <source>
        <dbReference type="Proteomes" id="UP000777438"/>
    </source>
</evidence>
<organism evidence="2 3">
    <name type="scientific">Thelonectria olida</name>
    <dbReference type="NCBI Taxonomy" id="1576542"/>
    <lineage>
        <taxon>Eukaryota</taxon>
        <taxon>Fungi</taxon>
        <taxon>Dikarya</taxon>
        <taxon>Ascomycota</taxon>
        <taxon>Pezizomycotina</taxon>
        <taxon>Sordariomycetes</taxon>
        <taxon>Hypocreomycetidae</taxon>
        <taxon>Hypocreales</taxon>
        <taxon>Nectriaceae</taxon>
        <taxon>Thelonectria</taxon>
    </lineage>
</organism>
<evidence type="ECO:0000259" key="1">
    <source>
        <dbReference type="Pfam" id="PF05368"/>
    </source>
</evidence>
<name>A0A9P8W4M4_9HYPO</name>
<proteinExistence type="predicted"/>
<protein>
    <recommendedName>
        <fullName evidence="1">NmrA-like domain-containing protein</fullName>
    </recommendedName>
</protein>
<dbReference type="InterPro" id="IPR008030">
    <property type="entry name" value="NmrA-like"/>
</dbReference>
<sequence>MKVTIAPASPKTGASAIRWLLSSDNDCIQVNALYRNLDKVPDEFRSRPNFTATQADVADAPSLDFSGTDAVLVITPPVYDGRDVAAHAEVVSINVRDAIEKAGTVKRVVLLTSVGAHLSEGVGEVKTNHIAETVFAATKVPEIVFVRCAYFMENWAMDLRTLREPQPYFYSTITPLDMNIPMVAVTDIGRALATELVKEPSRTAKPHIFELQGPQDYSPLDVQDAFSQALGKQVEVKSVEKEGLREFYSAIFPPSVVNDWVEMAVSFLPGGVMYENPSHDEVVHGETGLEEAIKAAVGVVIG</sequence>
<accession>A0A9P8W4M4</accession>
<comment type="caution">
    <text evidence="2">The sequence shown here is derived from an EMBL/GenBank/DDBJ whole genome shotgun (WGS) entry which is preliminary data.</text>
</comment>
<dbReference type="Proteomes" id="UP000777438">
    <property type="component" value="Unassembled WGS sequence"/>
</dbReference>
<dbReference type="InterPro" id="IPR051604">
    <property type="entry name" value="Ergot_Alk_Oxidoreductase"/>
</dbReference>